<dbReference type="Proteomes" id="UP000032748">
    <property type="component" value="Chromosome"/>
</dbReference>
<dbReference type="PATRIC" id="fig|587753.10.peg.3572"/>
<dbReference type="RefSeq" id="WP_045883834.1">
    <property type="nucleotide sequence ID" value="NZ_CP011110.1"/>
</dbReference>
<organism evidence="2 3">
    <name type="scientific">Pseudomonas chlororaphis</name>
    <dbReference type="NCBI Taxonomy" id="587753"/>
    <lineage>
        <taxon>Bacteria</taxon>
        <taxon>Pseudomonadati</taxon>
        <taxon>Pseudomonadota</taxon>
        <taxon>Gammaproteobacteria</taxon>
        <taxon>Pseudomonadales</taxon>
        <taxon>Pseudomonadaceae</taxon>
        <taxon>Pseudomonas</taxon>
    </lineage>
</organism>
<dbReference type="InterPro" id="IPR000873">
    <property type="entry name" value="AMP-dep_synth/lig_dom"/>
</dbReference>
<evidence type="ECO:0000313" key="3">
    <source>
        <dbReference type="Proteomes" id="UP000032748"/>
    </source>
</evidence>
<dbReference type="OrthoDB" id="8450735at2"/>
<dbReference type="SUPFAM" id="SSF56801">
    <property type="entry name" value="Acetyl-CoA synthetase-like"/>
    <property type="match status" value="1"/>
</dbReference>
<dbReference type="KEGG" id="pcz:PCL1606_35840"/>
<proteinExistence type="predicted"/>
<sequence>MSVHELKRSPLASAPAPEQAALPADALARLQHWAQVSPLHNALRHKRHGQWYGWRWIDALRDVERLADGLRQQGCDGHSRLAVSGSFEPNLLLLALAAHSIGAQVLVLDDDLGAEALQQALWRLQPSHGFVHARQSLLRWVAAGENGVASPRLITDQPVPRLAQGARQPVLAFGELLGVSEAPRQQRYWRHPAHESQLWSEEGTEWAQGLEVILTQWLGSGHSLAFPESRGSASRDRREAVPSGLLLSAARLQRLADEIESRLAPPGSWRRRLCEWAIAQPQRPVQRLIKHRVRRLLGFQRLHYIWQAPSSPAKPAAPLWLAEFKRNIA</sequence>
<name>A0A0D5Y1W5_9PSED</name>
<dbReference type="EMBL" id="CP011110">
    <property type="protein sequence ID" value="AKA25035.1"/>
    <property type="molecule type" value="Genomic_DNA"/>
</dbReference>
<protein>
    <submittedName>
        <fullName evidence="2">Acyl-CoA synthetase</fullName>
    </submittedName>
</protein>
<evidence type="ECO:0000259" key="1">
    <source>
        <dbReference type="Pfam" id="PF00501"/>
    </source>
</evidence>
<reference evidence="2 3" key="1">
    <citation type="journal article" date="2015" name="Mol. Plant Microbe Interact.">
        <title>Comparative Genomic Analysis of Pseudomonas chlororaphis PCL1606 Reveals New Insight into Antifungal Compounds Involved in Biocontrol.</title>
        <authorList>
            <person name="Calderon C.E."/>
            <person name="Ramos C."/>
            <person name="de Vicente A."/>
            <person name="Cazorla F.M."/>
        </authorList>
    </citation>
    <scope>NUCLEOTIDE SEQUENCE [LARGE SCALE GENOMIC DNA]</scope>
    <source>
        <strain evidence="2 3">PCL1606</strain>
    </source>
</reference>
<dbReference type="Gene3D" id="3.40.50.980">
    <property type="match status" value="1"/>
</dbReference>
<feature type="domain" description="AMP-dependent synthetase/ligase" evidence="1">
    <location>
        <begin position="31"/>
        <end position="135"/>
    </location>
</feature>
<evidence type="ECO:0000313" key="2">
    <source>
        <dbReference type="EMBL" id="AKA25035.1"/>
    </source>
</evidence>
<dbReference type="Pfam" id="PF00501">
    <property type="entry name" value="AMP-binding"/>
    <property type="match status" value="1"/>
</dbReference>
<gene>
    <name evidence="2" type="ORF">PCL1606_35840</name>
</gene>
<dbReference type="AlphaFoldDB" id="A0A0D5Y1W5"/>
<accession>A0A0D5Y1W5</accession>